<dbReference type="PANTHER" id="PTHR33695:SF1">
    <property type="entry name" value="LIPOPROTEIN SIGNAL PEPTIDASE"/>
    <property type="match status" value="1"/>
</dbReference>
<dbReference type="GO" id="GO:0004190">
    <property type="term" value="F:aspartic-type endopeptidase activity"/>
    <property type="evidence" value="ECO:0007669"/>
    <property type="project" value="UniProtKB-EC"/>
</dbReference>
<comment type="caution">
    <text evidence="12">The sequence shown here is derived from an EMBL/GenBank/DDBJ whole genome shotgun (WGS) entry which is preliminary data.</text>
</comment>
<dbReference type="PROSITE" id="PS00855">
    <property type="entry name" value="SPASE_II"/>
    <property type="match status" value="1"/>
</dbReference>
<keyword evidence="13" id="KW-1185">Reference proteome</keyword>
<evidence type="ECO:0000256" key="8">
    <source>
        <dbReference type="ARBA" id="ARBA00023136"/>
    </source>
</evidence>
<evidence type="ECO:0000256" key="4">
    <source>
        <dbReference type="ARBA" id="ARBA00022692"/>
    </source>
</evidence>
<dbReference type="PANTHER" id="PTHR33695">
    <property type="entry name" value="LIPOPROTEIN SIGNAL PEPTIDASE"/>
    <property type="match status" value="1"/>
</dbReference>
<keyword evidence="7 9" id="KW-1133">Transmembrane helix</keyword>
<dbReference type="HAMAP" id="MF_00161">
    <property type="entry name" value="LspA"/>
    <property type="match status" value="1"/>
</dbReference>
<evidence type="ECO:0000256" key="7">
    <source>
        <dbReference type="ARBA" id="ARBA00022989"/>
    </source>
</evidence>
<keyword evidence="6 9" id="KW-0378">Hydrolase</keyword>
<evidence type="ECO:0000313" key="12">
    <source>
        <dbReference type="EMBL" id="MBN4077391.1"/>
    </source>
</evidence>
<name>A0ABS3AWJ7_9FIRM</name>
<feature type="transmembrane region" description="Helical" evidence="9">
    <location>
        <begin position="126"/>
        <end position="145"/>
    </location>
</feature>
<feature type="transmembrane region" description="Helical" evidence="9">
    <location>
        <begin position="175"/>
        <end position="194"/>
    </location>
</feature>
<keyword evidence="8 9" id="KW-0472">Membrane</keyword>
<keyword evidence="3 9" id="KW-0645">Protease</keyword>
<gene>
    <name evidence="9 12" type="primary">lspA</name>
    <name evidence="12" type="ORF">JYT19_00600</name>
</gene>
<organism evidence="12 13">
    <name type="scientific">Sulfobacillus acidophilus</name>
    <dbReference type="NCBI Taxonomy" id="53633"/>
    <lineage>
        <taxon>Bacteria</taxon>
        <taxon>Bacillati</taxon>
        <taxon>Bacillota</taxon>
        <taxon>Clostridia</taxon>
        <taxon>Eubacteriales</taxon>
        <taxon>Clostridiales Family XVII. Incertae Sedis</taxon>
        <taxon>Sulfobacillus</taxon>
    </lineage>
</organism>
<comment type="catalytic activity">
    <reaction evidence="9 10">
        <text>Release of signal peptides from bacterial membrane prolipoproteins. Hydrolyzes -Xaa-Yaa-Zaa-|-(S,diacylglyceryl)Cys-, in which Xaa is hydrophobic (preferably Leu), and Yaa (Ala or Ser) and Zaa (Gly or Ala) have small, neutral side chains.</text>
        <dbReference type="EC" id="3.4.23.36"/>
    </reaction>
</comment>
<evidence type="ECO:0000256" key="11">
    <source>
        <dbReference type="RuleBase" id="RU004181"/>
    </source>
</evidence>
<accession>A0ABS3AWJ7</accession>
<keyword evidence="4 9" id="KW-0812">Transmembrane</keyword>
<proteinExistence type="inferred from homology"/>
<dbReference type="Proteomes" id="UP000765003">
    <property type="component" value="Unassembled WGS sequence"/>
</dbReference>
<comment type="caution">
    <text evidence="9">Lacks conserved residue(s) required for the propagation of feature annotation.</text>
</comment>
<feature type="active site" evidence="9">
    <location>
        <position position="178"/>
    </location>
</feature>
<sequence length="200" mass="22667">MNSRHKKYSFIEKHRLLGLIFILFFGVMVDQGTKIWAQETLARKIEIPQMPKNSNNNDSTETIYIANKLIVVVPNFFNFIYKENPAAAFSITSSLPDWFRRPLLLIISLLASIFFLVWYFRIKNPGALLLTSFALVLAGAIGNLIDRARMGYVIDFLDAHAGFLGYNNLHWPTFNVADSLIICGAIGIVIRTLWPIKGNS</sequence>
<evidence type="ECO:0000256" key="5">
    <source>
        <dbReference type="ARBA" id="ARBA00022750"/>
    </source>
</evidence>
<keyword evidence="2 9" id="KW-1003">Cell membrane</keyword>
<evidence type="ECO:0000256" key="10">
    <source>
        <dbReference type="RuleBase" id="RU000594"/>
    </source>
</evidence>
<feature type="active site" evidence="9">
    <location>
        <position position="155"/>
    </location>
</feature>
<dbReference type="EC" id="3.4.23.36" evidence="9"/>
<evidence type="ECO:0000313" key="13">
    <source>
        <dbReference type="Proteomes" id="UP000765003"/>
    </source>
</evidence>
<evidence type="ECO:0000256" key="9">
    <source>
        <dbReference type="HAMAP-Rule" id="MF_00161"/>
    </source>
</evidence>
<dbReference type="InterPro" id="IPR001872">
    <property type="entry name" value="Peptidase_A8"/>
</dbReference>
<keyword evidence="5 9" id="KW-0064">Aspartyl protease</keyword>
<feature type="transmembrane region" description="Helical" evidence="9">
    <location>
        <begin position="102"/>
        <end position="120"/>
    </location>
</feature>
<dbReference type="NCBIfam" id="TIGR00077">
    <property type="entry name" value="lspA"/>
    <property type="match status" value="1"/>
</dbReference>
<evidence type="ECO:0000256" key="3">
    <source>
        <dbReference type="ARBA" id="ARBA00022670"/>
    </source>
</evidence>
<comment type="function">
    <text evidence="9 10">This protein specifically catalyzes the removal of signal peptides from prolipoproteins.</text>
</comment>
<evidence type="ECO:0000256" key="2">
    <source>
        <dbReference type="ARBA" id="ARBA00022475"/>
    </source>
</evidence>
<comment type="subcellular location">
    <subcellularLocation>
        <location evidence="9">Cell membrane</location>
        <topology evidence="9">Multi-pass membrane protein</topology>
    </subcellularLocation>
</comment>
<comment type="pathway">
    <text evidence="9">Protein modification; lipoprotein biosynthesis (signal peptide cleavage).</text>
</comment>
<comment type="similarity">
    <text evidence="1 9 11">Belongs to the peptidase A8 family.</text>
</comment>
<evidence type="ECO:0000256" key="6">
    <source>
        <dbReference type="ARBA" id="ARBA00022801"/>
    </source>
</evidence>
<dbReference type="PRINTS" id="PR00781">
    <property type="entry name" value="LIPOSIGPTASE"/>
</dbReference>
<dbReference type="Pfam" id="PF01252">
    <property type="entry name" value="Peptidase_A8"/>
    <property type="match status" value="1"/>
</dbReference>
<reference evidence="12" key="1">
    <citation type="submission" date="2021-02" db="EMBL/GenBank/DDBJ databases">
        <title>Activity-based single-cell genomes from oceanic crustal fluid captures similar information to metagenomic and metatranscriptomic surveys with orders of magnitude less sampling.</title>
        <authorList>
            <person name="D'Angelo T.S."/>
            <person name="Orcutt B.N."/>
        </authorList>
    </citation>
    <scope>NUCLEOTIDE SEQUENCE [LARGE SCALE GENOMIC DNA]</scope>
    <source>
        <strain evidence="12">AH-315-E05</strain>
    </source>
</reference>
<dbReference type="EMBL" id="JAFITA010000005">
    <property type="protein sequence ID" value="MBN4077391.1"/>
    <property type="molecule type" value="Genomic_DNA"/>
</dbReference>
<protein>
    <recommendedName>
        <fullName evidence="9">Lipoprotein signal peptidase</fullName>
        <ecNumber evidence="9">3.4.23.36</ecNumber>
    </recommendedName>
    <alternativeName>
        <fullName evidence="9">Prolipoprotein signal peptidase</fullName>
    </alternativeName>
    <alternativeName>
        <fullName evidence="9">Signal peptidase II</fullName>
        <shortName evidence="9">SPase II</shortName>
    </alternativeName>
</protein>
<evidence type="ECO:0000256" key="1">
    <source>
        <dbReference type="ARBA" id="ARBA00006139"/>
    </source>
</evidence>